<organism evidence="9 10">
    <name type="scientific">Cardiosporidium cionae</name>
    <dbReference type="NCBI Taxonomy" id="476202"/>
    <lineage>
        <taxon>Eukaryota</taxon>
        <taxon>Sar</taxon>
        <taxon>Alveolata</taxon>
        <taxon>Apicomplexa</taxon>
        <taxon>Aconoidasida</taxon>
        <taxon>Nephromycida</taxon>
        <taxon>Cardiosporidium</taxon>
    </lineage>
</organism>
<evidence type="ECO:0000256" key="5">
    <source>
        <dbReference type="ARBA" id="ARBA00022989"/>
    </source>
</evidence>
<dbReference type="EMBL" id="JADAQX010000636">
    <property type="protein sequence ID" value="KAF8819693.1"/>
    <property type="molecule type" value="Genomic_DNA"/>
</dbReference>
<sequence length="522" mass="59195">MNLSQLKNLHILQFALALFVIKLIHGSFSVPSASRVLERIFPSYVAGKNYLKFSQCSHKHFCKSCSHGYSHGHLSISPKIHPNGFFSGSQSTRMLFTQHNPDQRNSLLFRPITFTPDNSLSLVLHSTREQMAHTDFPKNPKAPSFSLISPNDFPLYAAFRGIFQHICRFFSVLWMFGRPHTLIGTTMAVIALHIAAMPEDIVLNAKDTLLSFTGALISSLCMNIYVTGLNQMTDIGIDQINKPYLPLPAKILQTRGALFLTLSTLFISSWIGMGNSVFPTTYPLRLTLLWSFIFGSVYSLPPFRLKRYPVLAAACIVFVRGILANLGIYAHAKQAAYHVQFPFSVHTFLKDYKGLLITAYFSLYGTMIAVLKDVPDLKGDKKFGIRNFTVSLGPKTMFNFCRQFFRFILYSAGVMLTVSAIRVAQRIPLSFWGLHPSTFSEIHLSSLFTASWVIKALDRQTIKWFHALFSRFMAAHMAFLLAQRFKVYGAQINPRSAEEVTDFYMNVWKLFYMSYATLILLR</sequence>
<comment type="similarity">
    <text evidence="2">Belongs to the UbiA prenyltransferase family.</text>
</comment>
<keyword evidence="10" id="KW-1185">Reference proteome</keyword>
<feature type="chain" id="PRO_5045396023" evidence="8">
    <location>
        <begin position="27"/>
        <end position="522"/>
    </location>
</feature>
<dbReference type="Gene3D" id="1.10.357.140">
    <property type="entry name" value="UbiA prenyltransferase"/>
    <property type="match status" value="1"/>
</dbReference>
<feature type="transmembrane region" description="Helical" evidence="7">
    <location>
        <begin position="310"/>
        <end position="332"/>
    </location>
</feature>
<dbReference type="PANTHER" id="PTHR43009">
    <property type="entry name" value="HOMOGENTISATE SOLANESYLTRANSFERASE, CHLOROPLASTIC"/>
    <property type="match status" value="1"/>
</dbReference>
<feature type="transmembrane region" description="Helical" evidence="7">
    <location>
        <begin position="352"/>
        <end position="371"/>
    </location>
</feature>
<protein>
    <submittedName>
        <fullName evidence="9">Homogentisate phytyltransferase 1</fullName>
    </submittedName>
</protein>
<evidence type="ECO:0000256" key="6">
    <source>
        <dbReference type="ARBA" id="ARBA00023136"/>
    </source>
</evidence>
<evidence type="ECO:0000256" key="7">
    <source>
        <dbReference type="SAM" id="Phobius"/>
    </source>
</evidence>
<evidence type="ECO:0000256" key="4">
    <source>
        <dbReference type="ARBA" id="ARBA00022692"/>
    </source>
</evidence>
<evidence type="ECO:0000256" key="2">
    <source>
        <dbReference type="ARBA" id="ARBA00005985"/>
    </source>
</evidence>
<accession>A0ABQ7J6W5</accession>
<feature type="transmembrane region" description="Helical" evidence="7">
    <location>
        <begin position="284"/>
        <end position="303"/>
    </location>
</feature>
<evidence type="ECO:0000313" key="9">
    <source>
        <dbReference type="EMBL" id="KAF8819693.1"/>
    </source>
</evidence>
<keyword evidence="3" id="KW-0808">Transferase</keyword>
<dbReference type="Proteomes" id="UP000823046">
    <property type="component" value="Unassembled WGS sequence"/>
</dbReference>
<keyword evidence="5 7" id="KW-1133">Transmembrane helix</keyword>
<evidence type="ECO:0000256" key="8">
    <source>
        <dbReference type="SAM" id="SignalP"/>
    </source>
</evidence>
<evidence type="ECO:0000256" key="1">
    <source>
        <dbReference type="ARBA" id="ARBA00004141"/>
    </source>
</evidence>
<comment type="caution">
    <text evidence="9">The sequence shown here is derived from an EMBL/GenBank/DDBJ whole genome shotgun (WGS) entry which is preliminary data.</text>
</comment>
<dbReference type="Pfam" id="PF01040">
    <property type="entry name" value="UbiA"/>
    <property type="match status" value="1"/>
</dbReference>
<dbReference type="InterPro" id="IPR000537">
    <property type="entry name" value="UbiA_prenyltransferase"/>
</dbReference>
<feature type="signal peptide" evidence="8">
    <location>
        <begin position="1"/>
        <end position="26"/>
    </location>
</feature>
<proteinExistence type="inferred from homology"/>
<evidence type="ECO:0000313" key="10">
    <source>
        <dbReference type="Proteomes" id="UP000823046"/>
    </source>
</evidence>
<comment type="subcellular location">
    <subcellularLocation>
        <location evidence="1">Membrane</location>
        <topology evidence="1">Multi-pass membrane protein</topology>
    </subcellularLocation>
</comment>
<reference evidence="9 10" key="1">
    <citation type="journal article" date="2020" name="bioRxiv">
        <title>Metabolic contributions of an alphaproteobacterial endosymbiont in the apicomplexan Cardiosporidium cionae.</title>
        <authorList>
            <person name="Hunter E.S."/>
            <person name="Paight C.J."/>
            <person name="Lane C.E."/>
        </authorList>
    </citation>
    <scope>NUCLEOTIDE SEQUENCE [LARGE SCALE GENOMIC DNA]</scope>
    <source>
        <strain evidence="9">ESH_2018</strain>
    </source>
</reference>
<name>A0ABQ7J6W5_9APIC</name>
<keyword evidence="4 7" id="KW-0812">Transmembrane</keyword>
<evidence type="ECO:0000256" key="3">
    <source>
        <dbReference type="ARBA" id="ARBA00022679"/>
    </source>
</evidence>
<keyword evidence="6 7" id="KW-0472">Membrane</keyword>
<dbReference type="PANTHER" id="PTHR43009:SF7">
    <property type="entry name" value="HOMOGENTISATE GERANYLGERANYLTRANSFERASE, CHLOROPLASTIC"/>
    <property type="match status" value="1"/>
</dbReference>
<feature type="transmembrane region" description="Helical" evidence="7">
    <location>
        <begin position="209"/>
        <end position="226"/>
    </location>
</feature>
<feature type="transmembrane region" description="Helical" evidence="7">
    <location>
        <begin position="181"/>
        <end position="197"/>
    </location>
</feature>
<feature type="transmembrane region" description="Helical" evidence="7">
    <location>
        <begin position="404"/>
        <end position="425"/>
    </location>
</feature>
<dbReference type="InterPro" id="IPR044878">
    <property type="entry name" value="UbiA_sf"/>
</dbReference>
<feature type="transmembrane region" description="Helical" evidence="7">
    <location>
        <begin position="257"/>
        <end position="278"/>
    </location>
</feature>
<gene>
    <name evidence="9" type="ORF">IE077_004103</name>
</gene>
<keyword evidence="8" id="KW-0732">Signal</keyword>